<keyword evidence="2" id="KW-0808">Transferase</keyword>
<dbReference type="SMART" id="SM00382">
    <property type="entry name" value="AAA"/>
    <property type="match status" value="1"/>
</dbReference>
<dbReference type="InterPro" id="IPR049945">
    <property type="entry name" value="AAA_22"/>
</dbReference>
<proteinExistence type="predicted"/>
<dbReference type="Gene3D" id="3.40.50.300">
    <property type="entry name" value="P-loop containing nucleotide triphosphate hydrolases"/>
    <property type="match status" value="1"/>
</dbReference>
<sequence length="315" mass="33877">MNKYELSTHPDVGILADRQASLHLNDQDFCRRVGFSLAASSWGKIKAGTWSGNCANALVAVQQALASGDDQPAAPVVDGDTVLLSHISLAVDAVEAASCTSDEHRLVFIVGKTGSGKSKTAAYLASRFNGAIINAAPAWEKSYLHALASIGAGLGIGNSWRSAGDAERSIIQALQTAPRLIIIDEANHFNRATLNFLKTVLNLTRCGLVLLTLPDHMARMSADSREEFPQLLRRSIAIIHIPSITGEEVSAIQRGLFPQMDIRNTSPICALANQFYNLDTVRRVLEEIDAGQTPDAAVKAVRRQIQAITPTQSLN</sequence>
<dbReference type="GO" id="GO:0016887">
    <property type="term" value="F:ATP hydrolysis activity"/>
    <property type="evidence" value="ECO:0007669"/>
    <property type="project" value="InterPro"/>
</dbReference>
<name>A0A8S5P5Y8_9CAUD</name>
<reference evidence="2" key="1">
    <citation type="journal article" date="2021" name="Proc. Natl. Acad. Sci. U.S.A.">
        <title>A Catalog of Tens of Thousands of Viruses from Human Metagenomes Reveals Hidden Associations with Chronic Diseases.</title>
        <authorList>
            <person name="Tisza M.J."/>
            <person name="Buck C.B."/>
        </authorList>
    </citation>
    <scope>NUCLEOTIDE SEQUENCE</scope>
    <source>
        <strain evidence="2">Ct1Eo1</strain>
    </source>
</reference>
<protein>
    <submittedName>
        <fullName evidence="2">tRNA delta(2)-isopentenylpyrophosphate transferase</fullName>
    </submittedName>
</protein>
<organism evidence="2">
    <name type="scientific">Siphoviridae sp. ct1Eo1</name>
    <dbReference type="NCBI Taxonomy" id="2825307"/>
    <lineage>
        <taxon>Viruses</taxon>
        <taxon>Duplodnaviria</taxon>
        <taxon>Heunggongvirae</taxon>
        <taxon>Uroviricota</taxon>
        <taxon>Caudoviricetes</taxon>
    </lineage>
</organism>
<evidence type="ECO:0000259" key="1">
    <source>
        <dbReference type="SMART" id="SM00382"/>
    </source>
</evidence>
<dbReference type="InterPro" id="IPR003593">
    <property type="entry name" value="AAA+_ATPase"/>
</dbReference>
<feature type="domain" description="AAA+ ATPase" evidence="1">
    <location>
        <begin position="103"/>
        <end position="232"/>
    </location>
</feature>
<dbReference type="GO" id="GO:0016740">
    <property type="term" value="F:transferase activity"/>
    <property type="evidence" value="ECO:0007669"/>
    <property type="project" value="UniProtKB-KW"/>
</dbReference>
<dbReference type="InterPro" id="IPR052026">
    <property type="entry name" value="ExeA_AAA_ATPase_DNA-bind"/>
</dbReference>
<dbReference type="InterPro" id="IPR027417">
    <property type="entry name" value="P-loop_NTPase"/>
</dbReference>
<dbReference type="PANTHER" id="PTHR35894:SF5">
    <property type="entry name" value="MU-LIKE PROPHAGE FLUMU DNA TRANSPOSITION PROTEIN B"/>
    <property type="match status" value="1"/>
</dbReference>
<dbReference type="SUPFAM" id="SSF52540">
    <property type="entry name" value="P-loop containing nucleoside triphosphate hydrolases"/>
    <property type="match status" value="1"/>
</dbReference>
<dbReference type="PANTHER" id="PTHR35894">
    <property type="entry name" value="GENERAL SECRETION PATHWAY PROTEIN A-RELATED"/>
    <property type="match status" value="1"/>
</dbReference>
<accession>A0A8S5P5Y8</accession>
<evidence type="ECO:0000313" key="2">
    <source>
        <dbReference type="EMBL" id="DAE02053.1"/>
    </source>
</evidence>
<dbReference type="Pfam" id="PF13401">
    <property type="entry name" value="AAA_22"/>
    <property type="match status" value="1"/>
</dbReference>
<dbReference type="CDD" id="cd00267">
    <property type="entry name" value="ABC_ATPase"/>
    <property type="match status" value="1"/>
</dbReference>
<dbReference type="EMBL" id="BK015340">
    <property type="protein sequence ID" value="DAE02053.1"/>
    <property type="molecule type" value="Genomic_DNA"/>
</dbReference>